<dbReference type="Proteomes" id="UP000509418">
    <property type="component" value="Chromosome"/>
</dbReference>
<dbReference type="PROSITE" id="PS50931">
    <property type="entry name" value="HTH_LYSR"/>
    <property type="match status" value="1"/>
</dbReference>
<evidence type="ECO:0000256" key="4">
    <source>
        <dbReference type="ARBA" id="ARBA00023163"/>
    </source>
</evidence>
<evidence type="ECO:0000256" key="1">
    <source>
        <dbReference type="ARBA" id="ARBA00009437"/>
    </source>
</evidence>
<dbReference type="PANTHER" id="PTHR30346">
    <property type="entry name" value="TRANSCRIPTIONAL DUAL REGULATOR HCAR-RELATED"/>
    <property type="match status" value="1"/>
</dbReference>
<dbReference type="SUPFAM" id="SSF53850">
    <property type="entry name" value="Periplasmic binding protein-like II"/>
    <property type="match status" value="1"/>
</dbReference>
<dbReference type="InterPro" id="IPR000847">
    <property type="entry name" value="LysR_HTH_N"/>
</dbReference>
<dbReference type="PANTHER" id="PTHR30346:SF0">
    <property type="entry name" value="HCA OPERON TRANSCRIPTIONAL ACTIVATOR HCAR"/>
    <property type="match status" value="1"/>
</dbReference>
<comment type="similarity">
    <text evidence="1">Belongs to the LysR transcriptional regulatory family.</text>
</comment>
<dbReference type="Gene3D" id="3.40.190.10">
    <property type="entry name" value="Periplasmic binding protein-like II"/>
    <property type="match status" value="2"/>
</dbReference>
<dbReference type="Gene3D" id="1.10.10.10">
    <property type="entry name" value="Winged helix-like DNA-binding domain superfamily/Winged helix DNA-binding domain"/>
    <property type="match status" value="1"/>
</dbReference>
<dbReference type="GO" id="GO:0003700">
    <property type="term" value="F:DNA-binding transcription factor activity"/>
    <property type="evidence" value="ECO:0007669"/>
    <property type="project" value="InterPro"/>
</dbReference>
<dbReference type="EMBL" id="CP056041">
    <property type="protein sequence ID" value="QKZ15945.1"/>
    <property type="molecule type" value="Genomic_DNA"/>
</dbReference>
<evidence type="ECO:0000259" key="5">
    <source>
        <dbReference type="PROSITE" id="PS50931"/>
    </source>
</evidence>
<dbReference type="SUPFAM" id="SSF46785">
    <property type="entry name" value="Winged helix' DNA-binding domain"/>
    <property type="match status" value="1"/>
</dbReference>
<evidence type="ECO:0000256" key="2">
    <source>
        <dbReference type="ARBA" id="ARBA00023015"/>
    </source>
</evidence>
<proteinExistence type="inferred from homology"/>
<feature type="domain" description="HTH lysR-type" evidence="5">
    <location>
        <begin position="5"/>
        <end position="63"/>
    </location>
</feature>
<evidence type="ECO:0000256" key="3">
    <source>
        <dbReference type="ARBA" id="ARBA00023125"/>
    </source>
</evidence>
<name>A0A7I0Y8W4_STRCX</name>
<accession>A0A7I0Y8W4</accession>
<dbReference type="Pfam" id="PF00126">
    <property type="entry name" value="HTH_1"/>
    <property type="match status" value="1"/>
</dbReference>
<dbReference type="InterPro" id="IPR036390">
    <property type="entry name" value="WH_DNA-bd_sf"/>
</dbReference>
<dbReference type="GO" id="GO:0032993">
    <property type="term" value="C:protein-DNA complex"/>
    <property type="evidence" value="ECO:0007669"/>
    <property type="project" value="TreeGrafter"/>
</dbReference>
<keyword evidence="7" id="KW-1185">Reference proteome</keyword>
<evidence type="ECO:0000313" key="6">
    <source>
        <dbReference type="EMBL" id="QKZ15945.1"/>
    </source>
</evidence>
<dbReference type="GO" id="GO:0003677">
    <property type="term" value="F:DNA binding"/>
    <property type="evidence" value="ECO:0007669"/>
    <property type="project" value="UniProtKB-KW"/>
</dbReference>
<dbReference type="InterPro" id="IPR036388">
    <property type="entry name" value="WH-like_DNA-bd_sf"/>
</dbReference>
<keyword evidence="2" id="KW-0805">Transcription regulation</keyword>
<dbReference type="FunFam" id="1.10.10.10:FF:000001">
    <property type="entry name" value="LysR family transcriptional regulator"/>
    <property type="match status" value="1"/>
</dbReference>
<keyword evidence="3" id="KW-0238">DNA-binding</keyword>
<reference evidence="6 7" key="1">
    <citation type="submission" date="2020-06" db="EMBL/GenBank/DDBJ databases">
        <title>Genome mining for natural products.</title>
        <authorList>
            <person name="Zhang B."/>
            <person name="Shi J."/>
            <person name="Ge H."/>
        </authorList>
    </citation>
    <scope>NUCLEOTIDE SEQUENCE [LARGE SCALE GENOMIC DNA]</scope>
    <source>
        <strain evidence="6 7">NA02069</strain>
    </source>
</reference>
<dbReference type="Pfam" id="PF03466">
    <property type="entry name" value="LysR_substrate"/>
    <property type="match status" value="1"/>
</dbReference>
<organism evidence="6 7">
    <name type="scientific">Streptomyces chartreusis</name>
    <dbReference type="NCBI Taxonomy" id="1969"/>
    <lineage>
        <taxon>Bacteria</taxon>
        <taxon>Bacillati</taxon>
        <taxon>Actinomycetota</taxon>
        <taxon>Actinomycetes</taxon>
        <taxon>Kitasatosporales</taxon>
        <taxon>Streptomycetaceae</taxon>
        <taxon>Streptomyces</taxon>
    </lineage>
</organism>
<evidence type="ECO:0000313" key="7">
    <source>
        <dbReference type="Proteomes" id="UP000509418"/>
    </source>
</evidence>
<sequence length="299" mass="32158">MTSRFTLRQLEFFVAVADAGSVSGAAEACGASQAGVSLAIRDLERHLGVQLLVRRRAKGAALTEAGSKMIADARRLLEGADALQSLASATDSRVSGTISIGCYVTLAPFLIPPLLDDFASRHPDLEVRVFEEAAGEIRDALLDGRCELGFLYANDGGSGLDSITVQTTRPYLILSADHPLATQDQISLAEVADSPLIMFDVPSARNAAKMLADAGLTANIRHLSQNIEVVRGLVARGIGYSIMVQQWPSDTSFEGRPIVSRPIADDIPERSAVLAWPERSRLTRRAKAVVEFFRSCPPR</sequence>
<keyword evidence="4" id="KW-0804">Transcription</keyword>
<dbReference type="RefSeq" id="WP_176573660.1">
    <property type="nucleotide sequence ID" value="NZ_CP056041.1"/>
</dbReference>
<dbReference type="InterPro" id="IPR005119">
    <property type="entry name" value="LysR_subst-bd"/>
</dbReference>
<gene>
    <name evidence="6" type="ORF">HUT05_00075</name>
</gene>
<protein>
    <submittedName>
        <fullName evidence="6">LysR family transcriptional regulator</fullName>
    </submittedName>
</protein>
<dbReference type="AlphaFoldDB" id="A0A7I0Y8W4"/>